<dbReference type="EMBL" id="BART01038698">
    <property type="protein sequence ID" value="GAH06908.1"/>
    <property type="molecule type" value="Genomic_DNA"/>
</dbReference>
<reference evidence="1" key="1">
    <citation type="journal article" date="2014" name="Front. Microbiol.">
        <title>High frequency of phylogenetically diverse reductive dehalogenase-homologous genes in deep subseafloor sedimentary metagenomes.</title>
        <authorList>
            <person name="Kawai M."/>
            <person name="Futagami T."/>
            <person name="Toyoda A."/>
            <person name="Takaki Y."/>
            <person name="Nishi S."/>
            <person name="Hori S."/>
            <person name="Arai W."/>
            <person name="Tsubouchi T."/>
            <person name="Morono Y."/>
            <person name="Uchiyama I."/>
            <person name="Ito T."/>
            <person name="Fujiyama A."/>
            <person name="Inagaki F."/>
            <person name="Takami H."/>
        </authorList>
    </citation>
    <scope>NUCLEOTIDE SEQUENCE</scope>
    <source>
        <strain evidence="1">Expedition CK06-06</strain>
    </source>
</reference>
<organism evidence="1">
    <name type="scientific">marine sediment metagenome</name>
    <dbReference type="NCBI Taxonomy" id="412755"/>
    <lineage>
        <taxon>unclassified sequences</taxon>
        <taxon>metagenomes</taxon>
        <taxon>ecological metagenomes</taxon>
    </lineage>
</organism>
<sequence length="130" mass="14303">AQTGVLDWTYTMNDPYQEMLWSNNWPIEFGFLADGKVYIWHTEHSVIDPKPRGAPWVAIDVESGEEVFRVDGLSRSTVWGGDPIIGDSIIVTQNTYDQRLVAFGKGPSAITVETPMAAIPKGSTASNFAV</sequence>
<evidence type="ECO:0000313" key="1">
    <source>
        <dbReference type="EMBL" id="GAH06908.1"/>
    </source>
</evidence>
<dbReference type="InterPro" id="IPR015943">
    <property type="entry name" value="WD40/YVTN_repeat-like_dom_sf"/>
</dbReference>
<feature type="non-terminal residue" evidence="1">
    <location>
        <position position="1"/>
    </location>
</feature>
<protein>
    <submittedName>
        <fullName evidence="1">Uncharacterized protein</fullName>
    </submittedName>
</protein>
<feature type="non-terminal residue" evidence="1">
    <location>
        <position position="130"/>
    </location>
</feature>
<name>X1EE13_9ZZZZ</name>
<dbReference type="AlphaFoldDB" id="X1EE13"/>
<dbReference type="Gene3D" id="2.130.10.10">
    <property type="entry name" value="YVTN repeat-like/Quinoprotein amine dehydrogenase"/>
    <property type="match status" value="1"/>
</dbReference>
<comment type="caution">
    <text evidence="1">The sequence shown here is derived from an EMBL/GenBank/DDBJ whole genome shotgun (WGS) entry which is preliminary data.</text>
</comment>
<accession>X1EE13</accession>
<proteinExistence type="predicted"/>
<gene>
    <name evidence="1" type="ORF">S01H4_64032</name>
</gene>